<keyword evidence="2" id="KW-1185">Reference proteome</keyword>
<name>A0ABS4KJC0_9FIRM</name>
<dbReference type="EMBL" id="JAGGLI010000008">
    <property type="protein sequence ID" value="MBP2027226.1"/>
    <property type="molecule type" value="Genomic_DNA"/>
</dbReference>
<reference evidence="1 2" key="1">
    <citation type="submission" date="2021-03" db="EMBL/GenBank/DDBJ databases">
        <title>Genomic Encyclopedia of Type Strains, Phase IV (KMG-IV): sequencing the most valuable type-strain genomes for metagenomic binning, comparative biology and taxonomic classification.</title>
        <authorList>
            <person name="Goeker M."/>
        </authorList>
    </citation>
    <scope>NUCLEOTIDE SEQUENCE [LARGE SCALE GENOMIC DNA]</scope>
    <source>
        <strain evidence="1 2">DSM 27512</strain>
    </source>
</reference>
<accession>A0ABS4KJC0</accession>
<gene>
    <name evidence="1" type="ORF">J2Z35_001020</name>
</gene>
<evidence type="ECO:0000313" key="2">
    <source>
        <dbReference type="Proteomes" id="UP001314903"/>
    </source>
</evidence>
<sequence length="100" mass="12147">MRIKSKEEVLKEYKNKYKELDNYFISHLSEEYDKYYKIVKDLQTKDEVLAVFEKEIERNDQMYNEHAGIEGVEKALNDQYMTVLASYGLIVFFRDNMIEW</sequence>
<proteinExistence type="predicted"/>
<dbReference type="Proteomes" id="UP001314903">
    <property type="component" value="Unassembled WGS sequence"/>
</dbReference>
<dbReference type="RefSeq" id="WP_209660094.1">
    <property type="nucleotide sequence ID" value="NZ_JAGGLI010000008.1"/>
</dbReference>
<protein>
    <submittedName>
        <fullName evidence="1">Zn finger protein</fullName>
    </submittedName>
</protein>
<comment type="caution">
    <text evidence="1">The sequence shown here is derived from an EMBL/GenBank/DDBJ whole genome shotgun (WGS) entry which is preliminary data.</text>
</comment>
<organism evidence="1 2">
    <name type="scientific">Acetoanaerobium pronyense</name>
    <dbReference type="NCBI Taxonomy" id="1482736"/>
    <lineage>
        <taxon>Bacteria</taxon>
        <taxon>Bacillati</taxon>
        <taxon>Bacillota</taxon>
        <taxon>Clostridia</taxon>
        <taxon>Peptostreptococcales</taxon>
        <taxon>Filifactoraceae</taxon>
        <taxon>Acetoanaerobium</taxon>
    </lineage>
</organism>
<evidence type="ECO:0000313" key="1">
    <source>
        <dbReference type="EMBL" id="MBP2027226.1"/>
    </source>
</evidence>